<keyword evidence="2" id="KW-1185">Reference proteome</keyword>
<sequence>MDAIQALRNNIEPKIDAVTLDVNLQWADLHKVTDKVTAVEGKINGLQAVNKRLEKQVRDPTMKHTKMEAKLEDQEGRARRNIRITGVLEGAEGHCTELFVEDLILNKLGPKRLSNYFTIERAHRVPARPPLVGATP</sequence>
<dbReference type="AlphaFoldDB" id="A0AAV7LNR3"/>
<dbReference type="Gene3D" id="3.30.70.1820">
    <property type="entry name" value="L1 transposable element, RRM domain"/>
    <property type="match status" value="1"/>
</dbReference>
<accession>A0AAV7LNR3</accession>
<organism evidence="1 2">
    <name type="scientific">Pleurodeles waltl</name>
    <name type="common">Iberian ribbed newt</name>
    <dbReference type="NCBI Taxonomy" id="8319"/>
    <lineage>
        <taxon>Eukaryota</taxon>
        <taxon>Metazoa</taxon>
        <taxon>Chordata</taxon>
        <taxon>Craniata</taxon>
        <taxon>Vertebrata</taxon>
        <taxon>Euteleostomi</taxon>
        <taxon>Amphibia</taxon>
        <taxon>Batrachia</taxon>
        <taxon>Caudata</taxon>
        <taxon>Salamandroidea</taxon>
        <taxon>Salamandridae</taxon>
        <taxon>Pleurodelinae</taxon>
        <taxon>Pleurodeles</taxon>
    </lineage>
</organism>
<protein>
    <submittedName>
        <fullName evidence="1">Uncharacterized protein</fullName>
    </submittedName>
</protein>
<comment type="caution">
    <text evidence="1">The sequence shown here is derived from an EMBL/GenBank/DDBJ whole genome shotgun (WGS) entry which is preliminary data.</text>
</comment>
<evidence type="ECO:0000313" key="1">
    <source>
        <dbReference type="EMBL" id="KAJ1093177.1"/>
    </source>
</evidence>
<evidence type="ECO:0000313" key="2">
    <source>
        <dbReference type="Proteomes" id="UP001066276"/>
    </source>
</evidence>
<dbReference type="EMBL" id="JANPWB010000015">
    <property type="protein sequence ID" value="KAJ1093177.1"/>
    <property type="molecule type" value="Genomic_DNA"/>
</dbReference>
<reference evidence="1" key="1">
    <citation type="journal article" date="2022" name="bioRxiv">
        <title>Sequencing and chromosome-scale assembly of the giantPleurodeles waltlgenome.</title>
        <authorList>
            <person name="Brown T."/>
            <person name="Elewa A."/>
            <person name="Iarovenko S."/>
            <person name="Subramanian E."/>
            <person name="Araus A.J."/>
            <person name="Petzold A."/>
            <person name="Susuki M."/>
            <person name="Suzuki K.-i.T."/>
            <person name="Hayashi T."/>
            <person name="Toyoda A."/>
            <person name="Oliveira C."/>
            <person name="Osipova E."/>
            <person name="Leigh N.D."/>
            <person name="Simon A."/>
            <person name="Yun M.H."/>
        </authorList>
    </citation>
    <scope>NUCLEOTIDE SEQUENCE</scope>
    <source>
        <strain evidence="1">20211129_DDA</strain>
        <tissue evidence="1">Liver</tissue>
    </source>
</reference>
<proteinExistence type="predicted"/>
<name>A0AAV7LNR3_PLEWA</name>
<dbReference type="Proteomes" id="UP001066276">
    <property type="component" value="Chromosome 11"/>
</dbReference>
<gene>
    <name evidence="1" type="ORF">NDU88_006284</name>
</gene>